<evidence type="ECO:0000256" key="4">
    <source>
        <dbReference type="ARBA" id="ARBA00022475"/>
    </source>
</evidence>
<dbReference type="AlphaFoldDB" id="A0A511DE48"/>
<dbReference type="Gene3D" id="1.20.1250.20">
    <property type="entry name" value="MFS general substrate transporter like domains"/>
    <property type="match status" value="2"/>
</dbReference>
<dbReference type="FunFam" id="1.20.1250.20:FF:000001">
    <property type="entry name" value="Dicarboxylate MFS transporter"/>
    <property type="match status" value="1"/>
</dbReference>
<evidence type="ECO:0000256" key="10">
    <source>
        <dbReference type="ARBA" id="ARBA00039918"/>
    </source>
</evidence>
<dbReference type="PROSITE" id="PS50850">
    <property type="entry name" value="MFS"/>
    <property type="match status" value="1"/>
</dbReference>
<dbReference type="Pfam" id="PF07690">
    <property type="entry name" value="MFS_1"/>
    <property type="match status" value="1"/>
</dbReference>
<name>A0A511DE48_9PSEU</name>
<dbReference type="GO" id="GO:0005886">
    <property type="term" value="C:plasma membrane"/>
    <property type="evidence" value="ECO:0007669"/>
    <property type="project" value="UniProtKB-SubCell"/>
</dbReference>
<comment type="function">
    <text evidence="9">May be a proton symporter involved in the uptake of osmolytes such as proline and glycine betaine.</text>
</comment>
<dbReference type="InterPro" id="IPR020846">
    <property type="entry name" value="MFS_dom"/>
</dbReference>
<comment type="similarity">
    <text evidence="2">Belongs to the major facilitator superfamily. Metabolite:H+ Symporter (MHS) family (TC 2.A.1.6) family.</text>
</comment>
<keyword evidence="6" id="KW-0769">Symport</keyword>
<sequence>MQEHSSRPPVTTRRITIAVSIGTVIEWYDFFLYGTAAALIFPTLFFPADDPATATLLSFATFATGFAARPLGGFLFGHLGDRFGRKTVLISTLVLMAVATVGVGLLPTYSQIGVAAPILLVVLRVLQGLGTGGEWGGAALMTKENGSRRPGFFGAFLSSAVFAGLILGSFVYTGLSAVLTDDALLGWGWRVPFLISIVLIGVALWIRRGLTETTEFSQLTEREGREKAPIVEALRRPRNVVAIFLMRVGQNATFNIVSVFVLTYATTTLDLPRSSVLAATVVGAAVACVLAPLYGHLGDRLGFRRVMIAALVVQAVFAFPFFLLVDSRSMALVVIAVTVGIAGGSAASDAIQPAYFTAMFGTKSRMSAVSIGREGGTAIGGGLAPLIAAALLGWAGGAPWGIAGWMVFTSLIGLVGVFMARPPAAGSGSVVHPDDAAEVAR</sequence>
<feature type="transmembrane region" description="Helical" evidence="11">
    <location>
        <begin position="151"/>
        <end position="175"/>
    </location>
</feature>
<dbReference type="InterPro" id="IPR011701">
    <property type="entry name" value="MFS"/>
</dbReference>
<feature type="transmembrane region" description="Helical" evidence="11">
    <location>
        <begin position="112"/>
        <end position="130"/>
    </location>
</feature>
<feature type="transmembrane region" description="Helical" evidence="11">
    <location>
        <begin position="331"/>
        <end position="356"/>
    </location>
</feature>
<evidence type="ECO:0000256" key="6">
    <source>
        <dbReference type="ARBA" id="ARBA00022847"/>
    </source>
</evidence>
<feature type="transmembrane region" description="Helical" evidence="11">
    <location>
        <begin position="377"/>
        <end position="396"/>
    </location>
</feature>
<dbReference type="GO" id="GO:0015293">
    <property type="term" value="F:symporter activity"/>
    <property type="evidence" value="ECO:0007669"/>
    <property type="project" value="UniProtKB-KW"/>
</dbReference>
<evidence type="ECO:0000259" key="12">
    <source>
        <dbReference type="PROSITE" id="PS50850"/>
    </source>
</evidence>
<feature type="transmembrane region" description="Helical" evidence="11">
    <location>
        <begin position="88"/>
        <end position="106"/>
    </location>
</feature>
<dbReference type="InterPro" id="IPR036259">
    <property type="entry name" value="MFS_trans_sf"/>
</dbReference>
<evidence type="ECO:0000256" key="5">
    <source>
        <dbReference type="ARBA" id="ARBA00022692"/>
    </source>
</evidence>
<accession>A0A511DE48</accession>
<evidence type="ECO:0000256" key="3">
    <source>
        <dbReference type="ARBA" id="ARBA00022448"/>
    </source>
</evidence>
<evidence type="ECO:0000313" key="13">
    <source>
        <dbReference type="EMBL" id="GEL21248.1"/>
    </source>
</evidence>
<keyword evidence="8 11" id="KW-0472">Membrane</keyword>
<dbReference type="SUPFAM" id="SSF103473">
    <property type="entry name" value="MFS general substrate transporter"/>
    <property type="match status" value="1"/>
</dbReference>
<evidence type="ECO:0000256" key="2">
    <source>
        <dbReference type="ARBA" id="ARBA00008240"/>
    </source>
</evidence>
<feature type="transmembrane region" description="Helical" evidence="11">
    <location>
        <begin position="54"/>
        <end position="76"/>
    </location>
</feature>
<gene>
    <name evidence="13" type="ORF">PSU4_02020</name>
</gene>
<evidence type="ECO:0000256" key="7">
    <source>
        <dbReference type="ARBA" id="ARBA00022989"/>
    </source>
</evidence>
<dbReference type="EMBL" id="BJVJ01000001">
    <property type="protein sequence ID" value="GEL21248.1"/>
    <property type="molecule type" value="Genomic_DNA"/>
</dbReference>
<proteinExistence type="inferred from homology"/>
<dbReference type="PANTHER" id="PTHR43045:SF1">
    <property type="entry name" value="SHIKIMATE TRANSPORTER"/>
    <property type="match status" value="1"/>
</dbReference>
<keyword evidence="3" id="KW-0813">Transport</keyword>
<feature type="transmembrane region" description="Helical" evidence="11">
    <location>
        <begin position="244"/>
        <end position="264"/>
    </location>
</feature>
<reference evidence="13 14" key="1">
    <citation type="submission" date="2019-07" db="EMBL/GenBank/DDBJ databases">
        <title>Whole genome shotgun sequence of Pseudonocardia sulfidoxydans NBRC 16205.</title>
        <authorList>
            <person name="Hosoyama A."/>
            <person name="Uohara A."/>
            <person name="Ohji S."/>
            <person name="Ichikawa N."/>
        </authorList>
    </citation>
    <scope>NUCLEOTIDE SEQUENCE [LARGE SCALE GENOMIC DNA]</scope>
    <source>
        <strain evidence="13 14">NBRC 16205</strain>
    </source>
</reference>
<dbReference type="RefSeq" id="WP_186816678.1">
    <property type="nucleotide sequence ID" value="NZ_BJVJ01000001.1"/>
</dbReference>
<keyword evidence="5 11" id="KW-0812">Transmembrane</keyword>
<evidence type="ECO:0000313" key="14">
    <source>
        <dbReference type="Proteomes" id="UP000321685"/>
    </source>
</evidence>
<comment type="subcellular location">
    <subcellularLocation>
        <location evidence="1">Cell membrane</location>
        <topology evidence="1">Multi-pass membrane protein</topology>
    </subcellularLocation>
</comment>
<evidence type="ECO:0000256" key="9">
    <source>
        <dbReference type="ARBA" id="ARBA00037295"/>
    </source>
</evidence>
<feature type="transmembrane region" description="Helical" evidence="11">
    <location>
        <begin position="306"/>
        <end position="325"/>
    </location>
</feature>
<dbReference type="PANTHER" id="PTHR43045">
    <property type="entry name" value="SHIKIMATE TRANSPORTER"/>
    <property type="match status" value="1"/>
</dbReference>
<evidence type="ECO:0000256" key="1">
    <source>
        <dbReference type="ARBA" id="ARBA00004651"/>
    </source>
</evidence>
<dbReference type="Proteomes" id="UP000321685">
    <property type="component" value="Unassembled WGS sequence"/>
</dbReference>
<feature type="transmembrane region" description="Helical" evidence="11">
    <location>
        <begin position="276"/>
        <end position="294"/>
    </location>
</feature>
<feature type="transmembrane region" description="Helical" evidence="11">
    <location>
        <begin position="402"/>
        <end position="420"/>
    </location>
</feature>
<evidence type="ECO:0000256" key="11">
    <source>
        <dbReference type="SAM" id="Phobius"/>
    </source>
</evidence>
<keyword evidence="4" id="KW-1003">Cell membrane</keyword>
<protein>
    <recommendedName>
        <fullName evidence="10">Putative proline/betaine transporter</fullName>
    </recommendedName>
</protein>
<keyword evidence="14" id="KW-1185">Reference proteome</keyword>
<feature type="domain" description="Major facilitator superfamily (MFS) profile" evidence="12">
    <location>
        <begin position="15"/>
        <end position="425"/>
    </location>
</feature>
<organism evidence="13 14">
    <name type="scientific">Pseudonocardia sulfidoxydans NBRC 16205</name>
    <dbReference type="NCBI Taxonomy" id="1223511"/>
    <lineage>
        <taxon>Bacteria</taxon>
        <taxon>Bacillati</taxon>
        <taxon>Actinomycetota</taxon>
        <taxon>Actinomycetes</taxon>
        <taxon>Pseudonocardiales</taxon>
        <taxon>Pseudonocardiaceae</taxon>
        <taxon>Pseudonocardia</taxon>
    </lineage>
</organism>
<keyword evidence="7 11" id="KW-1133">Transmembrane helix</keyword>
<evidence type="ECO:0000256" key="8">
    <source>
        <dbReference type="ARBA" id="ARBA00023136"/>
    </source>
</evidence>
<comment type="caution">
    <text evidence="13">The sequence shown here is derived from an EMBL/GenBank/DDBJ whole genome shotgun (WGS) entry which is preliminary data.</text>
</comment>
<feature type="transmembrane region" description="Helical" evidence="11">
    <location>
        <begin position="187"/>
        <end position="206"/>
    </location>
</feature>